<organism evidence="5 6">
    <name type="scientific">Aquirhabdus parva</name>
    <dbReference type="NCBI Taxonomy" id="2283318"/>
    <lineage>
        <taxon>Bacteria</taxon>
        <taxon>Pseudomonadati</taxon>
        <taxon>Pseudomonadota</taxon>
        <taxon>Gammaproteobacteria</taxon>
        <taxon>Moraxellales</taxon>
        <taxon>Moraxellaceae</taxon>
        <taxon>Aquirhabdus</taxon>
    </lineage>
</organism>
<evidence type="ECO:0000256" key="3">
    <source>
        <dbReference type="ARBA" id="ARBA00072219"/>
    </source>
</evidence>
<evidence type="ECO:0000313" key="5">
    <source>
        <dbReference type="EMBL" id="AXI02082.1"/>
    </source>
</evidence>
<comment type="subcellular location">
    <subcellularLocation>
        <location evidence="1">Cytoplasm</location>
    </subcellularLocation>
</comment>
<reference evidence="5 6" key="1">
    <citation type="submission" date="2018-07" db="EMBL/GenBank/DDBJ databases">
        <title>Genome sequencing of Moraxellaceae gen. HYN0046.</title>
        <authorList>
            <person name="Kim M."/>
            <person name="Yi H."/>
        </authorList>
    </citation>
    <scope>NUCLEOTIDE SEQUENCE [LARGE SCALE GENOMIC DNA]</scope>
    <source>
        <strain evidence="5 6">HYN0046</strain>
    </source>
</reference>
<dbReference type="Gene3D" id="3.10.350.10">
    <property type="entry name" value="LysM domain"/>
    <property type="match status" value="1"/>
</dbReference>
<dbReference type="Proteomes" id="UP000253940">
    <property type="component" value="Chromosome"/>
</dbReference>
<evidence type="ECO:0000313" key="6">
    <source>
        <dbReference type="Proteomes" id="UP000253940"/>
    </source>
</evidence>
<proteinExistence type="predicted"/>
<evidence type="ECO:0000256" key="1">
    <source>
        <dbReference type="ARBA" id="ARBA00004496"/>
    </source>
</evidence>
<keyword evidence="6" id="KW-1185">Reference proteome</keyword>
<dbReference type="SMART" id="SM00257">
    <property type="entry name" value="LysM"/>
    <property type="match status" value="1"/>
</dbReference>
<evidence type="ECO:0000259" key="4">
    <source>
        <dbReference type="PROSITE" id="PS51782"/>
    </source>
</evidence>
<dbReference type="PANTHER" id="PTHR34700">
    <property type="entry name" value="POTASSIUM BINDING PROTEIN KBP"/>
    <property type="match status" value="1"/>
</dbReference>
<dbReference type="Pfam" id="PF01476">
    <property type="entry name" value="LysM"/>
    <property type="match status" value="1"/>
</dbReference>
<sequence>MGVFSFIKGVGEKIFGHDEAPANAAPPAASAQDIANALLKRVLDLGLGIDGLSVTYNTDTDTATVAGTAKTQADREKVILAIGNNSNVAKTVVDNITVDSGEPESQIYVVKSGDTLSHISKEFYGDANQYNKIFEANKPLLSSPDKIYPGQSLRIPA</sequence>
<dbReference type="CDD" id="cd00118">
    <property type="entry name" value="LysM"/>
    <property type="match status" value="1"/>
</dbReference>
<dbReference type="RefSeq" id="WP_114898192.1">
    <property type="nucleotide sequence ID" value="NZ_CP031222.1"/>
</dbReference>
<dbReference type="KEGG" id="mbah:HYN46_03940"/>
<dbReference type="InterPro" id="IPR018392">
    <property type="entry name" value="LysM"/>
</dbReference>
<dbReference type="OrthoDB" id="370541at2"/>
<gene>
    <name evidence="5" type="ORF">HYN46_03940</name>
</gene>
<dbReference type="FunFam" id="3.10.350.10:FF:000001">
    <property type="entry name" value="Peptidoglycan-binding protein LysM"/>
    <property type="match status" value="1"/>
</dbReference>
<name>A0A345P473_9GAMM</name>
<dbReference type="AlphaFoldDB" id="A0A345P473"/>
<dbReference type="PANTHER" id="PTHR34700:SF8">
    <property type="entry name" value="POTASSIUM BINDING PROTEIN KBP"/>
    <property type="match status" value="1"/>
</dbReference>
<dbReference type="EMBL" id="CP031222">
    <property type="protein sequence ID" value="AXI02082.1"/>
    <property type="molecule type" value="Genomic_DNA"/>
</dbReference>
<accession>A0A345P473</accession>
<dbReference type="PROSITE" id="PS51782">
    <property type="entry name" value="LYSM"/>
    <property type="match status" value="1"/>
</dbReference>
<keyword evidence="2" id="KW-0963">Cytoplasm</keyword>
<dbReference type="InterPro" id="IPR052196">
    <property type="entry name" value="Bact_Kbp"/>
</dbReference>
<dbReference type="InterPro" id="IPR036779">
    <property type="entry name" value="LysM_dom_sf"/>
</dbReference>
<dbReference type="NCBIfam" id="NF008399">
    <property type="entry name" value="PRK11198.1"/>
    <property type="match status" value="1"/>
</dbReference>
<dbReference type="GO" id="GO:0005737">
    <property type="term" value="C:cytoplasm"/>
    <property type="evidence" value="ECO:0007669"/>
    <property type="project" value="UniProtKB-SubCell"/>
</dbReference>
<feature type="domain" description="LysM" evidence="4">
    <location>
        <begin position="106"/>
        <end position="155"/>
    </location>
</feature>
<protein>
    <recommendedName>
        <fullName evidence="3">Potassium binding protein Kbp</fullName>
    </recommendedName>
</protein>
<dbReference type="SUPFAM" id="SSF54106">
    <property type="entry name" value="LysM domain"/>
    <property type="match status" value="1"/>
</dbReference>
<evidence type="ECO:0000256" key="2">
    <source>
        <dbReference type="ARBA" id="ARBA00022490"/>
    </source>
</evidence>